<protein>
    <submittedName>
        <fullName evidence="1">Uncharacterized protein</fullName>
    </submittedName>
</protein>
<dbReference type="AlphaFoldDB" id="A0A4Y2IPM7"/>
<comment type="caution">
    <text evidence="1">The sequence shown here is derived from an EMBL/GenBank/DDBJ whole genome shotgun (WGS) entry which is preliminary data.</text>
</comment>
<gene>
    <name evidence="1" type="ORF">AVEN_155575_1</name>
</gene>
<proteinExistence type="predicted"/>
<dbReference type="Proteomes" id="UP000499080">
    <property type="component" value="Unassembled WGS sequence"/>
</dbReference>
<dbReference type="EMBL" id="BGPR01002843">
    <property type="protein sequence ID" value="GBM79821.1"/>
    <property type="molecule type" value="Genomic_DNA"/>
</dbReference>
<reference evidence="1 2" key="1">
    <citation type="journal article" date="2019" name="Sci. Rep.">
        <title>Orb-weaving spider Araneus ventricosus genome elucidates the spidroin gene catalogue.</title>
        <authorList>
            <person name="Kono N."/>
            <person name="Nakamura H."/>
            <person name="Ohtoshi R."/>
            <person name="Moran D.A.P."/>
            <person name="Shinohara A."/>
            <person name="Yoshida Y."/>
            <person name="Fujiwara M."/>
            <person name="Mori M."/>
            <person name="Tomita M."/>
            <person name="Arakawa K."/>
        </authorList>
    </citation>
    <scope>NUCLEOTIDE SEQUENCE [LARGE SCALE GENOMIC DNA]</scope>
</reference>
<evidence type="ECO:0000313" key="2">
    <source>
        <dbReference type="Proteomes" id="UP000499080"/>
    </source>
</evidence>
<evidence type="ECO:0000313" key="1">
    <source>
        <dbReference type="EMBL" id="GBM79821.1"/>
    </source>
</evidence>
<sequence length="88" mass="9808">MLNVQINITQLTDLASVTLAPPATGNLPLWFLHNSLSAVMQQPPVLPGTTCHRKWAKSPPPVIERHQVSREPARIGASLLRKLRWSPR</sequence>
<keyword evidence="2" id="KW-1185">Reference proteome</keyword>
<organism evidence="1 2">
    <name type="scientific">Araneus ventricosus</name>
    <name type="common">Orbweaver spider</name>
    <name type="synonym">Epeira ventricosa</name>
    <dbReference type="NCBI Taxonomy" id="182803"/>
    <lineage>
        <taxon>Eukaryota</taxon>
        <taxon>Metazoa</taxon>
        <taxon>Ecdysozoa</taxon>
        <taxon>Arthropoda</taxon>
        <taxon>Chelicerata</taxon>
        <taxon>Arachnida</taxon>
        <taxon>Araneae</taxon>
        <taxon>Araneomorphae</taxon>
        <taxon>Entelegynae</taxon>
        <taxon>Araneoidea</taxon>
        <taxon>Araneidae</taxon>
        <taxon>Araneus</taxon>
    </lineage>
</organism>
<accession>A0A4Y2IPM7</accession>
<name>A0A4Y2IPM7_ARAVE</name>